<sequence>MDFALEIESETYWWREIMPVMTEKFVFIDKMVWKGAAEVDVTAGLEVCVSGKANQSYECSLEVQSVTISPCDWEDLQKRKVLDQEPSFLKECRTRGDNLYAVTEAVKLINRTVLQDSSSVNATGKFSVPWSFYAKSTGDGSGLKVRERTLTLPQGTVMAYKRKQLVFRENGREILSISEDDKQKAFSKDDEFLSGAGSLPIPQALLSPDPLWTLIRAAQVLSDIQHELLAWSMEKKILPQQRELVKSILEPNFRNLWNIPFTLDPKLLALLQEEGLVVTFGLLQECGLRVAPDNPKGTWDLEAKKPLSALYGSLSVLQQLAEA</sequence>
<feature type="domain" description="Gasdermin PUB" evidence="14">
    <location>
        <begin position="212"/>
        <end position="296"/>
    </location>
</feature>
<name>A0A836A6Y8_SHEEP</name>
<keyword evidence="8" id="KW-0812">Transmembrane</keyword>
<dbReference type="GO" id="GO:0070273">
    <property type="term" value="F:phosphatidylinositol-4-phosphate binding"/>
    <property type="evidence" value="ECO:0007669"/>
    <property type="project" value="TreeGrafter"/>
</dbReference>
<gene>
    <name evidence="15" type="ORF">JEQ12_019218</name>
</gene>
<dbReference type="GO" id="GO:0005829">
    <property type="term" value="C:cytosol"/>
    <property type="evidence" value="ECO:0007669"/>
    <property type="project" value="UniProtKB-SubCell"/>
</dbReference>
<dbReference type="GO" id="GO:0012501">
    <property type="term" value="P:programmed cell death"/>
    <property type="evidence" value="ECO:0007669"/>
    <property type="project" value="UniProtKB-KW"/>
</dbReference>
<comment type="similarity">
    <text evidence="3">Belongs to the gasdermin family.</text>
</comment>
<evidence type="ECO:0000256" key="9">
    <source>
        <dbReference type="ARBA" id="ARBA00023136"/>
    </source>
</evidence>
<evidence type="ECO:0000259" key="13">
    <source>
        <dbReference type="Pfam" id="PF04598"/>
    </source>
</evidence>
<dbReference type="AlphaFoldDB" id="A0A836A6Y8"/>
<proteinExistence type="inferred from homology"/>
<evidence type="ECO:0000256" key="10">
    <source>
        <dbReference type="ARBA" id="ARBA00023139"/>
    </source>
</evidence>
<evidence type="ECO:0000313" key="15">
    <source>
        <dbReference type="EMBL" id="KAG5204773.1"/>
    </source>
</evidence>
<comment type="subunit">
    <text evidence="12">Homooligomer; homooligomeric ring-shaped pore complex containing 27-28 subunits when inserted in the membrane.</text>
</comment>
<keyword evidence="11" id="KW-0449">Lipoprotein</keyword>
<reference evidence="15 16" key="1">
    <citation type="submission" date="2020-12" db="EMBL/GenBank/DDBJ databases">
        <title>De novo assembly of Tibetan sheep genome.</title>
        <authorList>
            <person name="Li X."/>
        </authorList>
    </citation>
    <scope>NUCLEOTIDE SEQUENCE [LARGE SCALE GENOMIC DNA]</scope>
    <source>
        <tissue evidence="15">Heart</tissue>
    </source>
</reference>
<evidence type="ECO:0000256" key="12">
    <source>
        <dbReference type="ARBA" id="ARBA00038764"/>
    </source>
</evidence>
<comment type="subcellular location">
    <subcellularLocation>
        <location evidence="2">Cell membrane</location>
        <topology evidence="2">Multi-pass membrane protein</topology>
    </subcellularLocation>
    <subcellularLocation>
        <location evidence="1">Cytoplasm</location>
        <location evidence="1">Cytosol</location>
    </subcellularLocation>
</comment>
<accession>A0A836A6Y8</accession>
<dbReference type="PANTHER" id="PTHR16399:SF21">
    <property type="entry name" value="GASDERMIN-C"/>
    <property type="match status" value="1"/>
</dbReference>
<evidence type="ECO:0000256" key="2">
    <source>
        <dbReference type="ARBA" id="ARBA00004651"/>
    </source>
</evidence>
<evidence type="ECO:0000313" key="16">
    <source>
        <dbReference type="Proteomes" id="UP000664991"/>
    </source>
</evidence>
<evidence type="ECO:0000256" key="4">
    <source>
        <dbReference type="ARBA" id="ARBA00022452"/>
    </source>
</evidence>
<evidence type="ECO:0000256" key="11">
    <source>
        <dbReference type="ARBA" id="ARBA00023288"/>
    </source>
</evidence>
<dbReference type="PANTHER" id="PTHR16399">
    <property type="entry name" value="GASDERMIN"/>
    <property type="match status" value="1"/>
</dbReference>
<keyword evidence="10" id="KW-0564">Palmitate</keyword>
<evidence type="ECO:0000256" key="1">
    <source>
        <dbReference type="ARBA" id="ARBA00004514"/>
    </source>
</evidence>
<dbReference type="EMBL" id="JAEMGP010000009">
    <property type="protein sequence ID" value="KAG5204773.1"/>
    <property type="molecule type" value="Genomic_DNA"/>
</dbReference>
<evidence type="ECO:0000256" key="5">
    <source>
        <dbReference type="ARBA" id="ARBA00022475"/>
    </source>
</evidence>
<dbReference type="InterPro" id="IPR040460">
    <property type="entry name" value="Gasdermin_pore"/>
</dbReference>
<keyword evidence="7" id="KW-1210">Necrosis</keyword>
<keyword evidence="5" id="KW-1003">Cell membrane</keyword>
<evidence type="ECO:0000256" key="3">
    <source>
        <dbReference type="ARBA" id="ARBA00009279"/>
    </source>
</evidence>
<dbReference type="Pfam" id="PF04598">
    <property type="entry name" value="Gasdermin"/>
    <property type="match status" value="1"/>
</dbReference>
<evidence type="ECO:0000256" key="6">
    <source>
        <dbReference type="ARBA" id="ARBA00022490"/>
    </source>
</evidence>
<keyword evidence="6" id="KW-0963">Cytoplasm</keyword>
<keyword evidence="9" id="KW-0472">Membrane</keyword>
<dbReference type="GO" id="GO:0001786">
    <property type="term" value="F:phosphatidylserine binding"/>
    <property type="evidence" value="ECO:0007669"/>
    <property type="project" value="TreeGrafter"/>
</dbReference>
<evidence type="ECO:0000259" key="14">
    <source>
        <dbReference type="Pfam" id="PF17708"/>
    </source>
</evidence>
<evidence type="ECO:0008006" key="17">
    <source>
        <dbReference type="Google" id="ProtNLM"/>
    </source>
</evidence>
<dbReference type="GO" id="GO:0070269">
    <property type="term" value="P:pyroptotic inflammatory response"/>
    <property type="evidence" value="ECO:0007669"/>
    <property type="project" value="TreeGrafter"/>
</dbReference>
<comment type="caution">
    <text evidence="15">The sequence shown here is derived from an EMBL/GenBank/DDBJ whole genome shotgun (WGS) entry which is preliminary data.</text>
</comment>
<dbReference type="InterPro" id="IPR007677">
    <property type="entry name" value="Gasdermin"/>
</dbReference>
<feature type="domain" description="Gasdermin pore forming" evidence="13">
    <location>
        <begin position="19"/>
        <end position="187"/>
    </location>
</feature>
<evidence type="ECO:0000256" key="8">
    <source>
        <dbReference type="ARBA" id="ARBA00022692"/>
    </source>
</evidence>
<dbReference type="Proteomes" id="UP000664991">
    <property type="component" value="Unassembled WGS sequence"/>
</dbReference>
<dbReference type="GO" id="GO:0005886">
    <property type="term" value="C:plasma membrane"/>
    <property type="evidence" value="ECO:0007669"/>
    <property type="project" value="UniProtKB-SubCell"/>
</dbReference>
<dbReference type="GO" id="GO:0042742">
    <property type="term" value="P:defense response to bacterium"/>
    <property type="evidence" value="ECO:0007669"/>
    <property type="project" value="TreeGrafter"/>
</dbReference>
<protein>
    <recommendedName>
        <fullName evidence="17">Gasdermin-C</fullName>
    </recommendedName>
</protein>
<dbReference type="Pfam" id="PF17708">
    <property type="entry name" value="Gasdermin_C"/>
    <property type="match status" value="1"/>
</dbReference>
<dbReference type="GO" id="GO:0005546">
    <property type="term" value="F:phosphatidylinositol-4,5-bisphosphate binding"/>
    <property type="evidence" value="ECO:0007669"/>
    <property type="project" value="TreeGrafter"/>
</dbReference>
<evidence type="ECO:0000256" key="7">
    <source>
        <dbReference type="ARBA" id="ARBA00022590"/>
    </source>
</evidence>
<keyword evidence="4" id="KW-1134">Transmembrane beta strand</keyword>
<organism evidence="15 16">
    <name type="scientific">Ovis aries</name>
    <name type="common">Sheep</name>
    <dbReference type="NCBI Taxonomy" id="9940"/>
    <lineage>
        <taxon>Eukaryota</taxon>
        <taxon>Metazoa</taxon>
        <taxon>Chordata</taxon>
        <taxon>Craniata</taxon>
        <taxon>Vertebrata</taxon>
        <taxon>Euteleostomi</taxon>
        <taxon>Mammalia</taxon>
        <taxon>Eutheria</taxon>
        <taxon>Laurasiatheria</taxon>
        <taxon>Artiodactyla</taxon>
        <taxon>Ruminantia</taxon>
        <taxon>Pecora</taxon>
        <taxon>Bovidae</taxon>
        <taxon>Caprinae</taxon>
        <taxon>Ovis</taxon>
    </lineage>
</organism>
<dbReference type="InterPro" id="IPR041263">
    <property type="entry name" value="Gasdermin_PUB"/>
</dbReference>